<reference evidence="1" key="1">
    <citation type="submission" date="2021-12" db="EMBL/GenBank/DDBJ databases">
        <authorList>
            <person name="King R."/>
        </authorList>
    </citation>
    <scope>NUCLEOTIDE SEQUENCE</scope>
</reference>
<dbReference type="Proteomes" id="UP001154114">
    <property type="component" value="Chromosome 5"/>
</dbReference>
<evidence type="ECO:0000313" key="2">
    <source>
        <dbReference type="Proteomes" id="UP001154114"/>
    </source>
</evidence>
<sequence length="111" mass="11794">MKRTSSPESGVLNEAGTCAGADLRATTRTPTHLPCAHTHAAVYVRESNTTRNNLSYASDTMRMVGTTEVSPEIPALVIQGVVVDPRVRHAAVTVTTPRALVGHSFTTTPPK</sequence>
<keyword evidence="2" id="KW-1185">Reference proteome</keyword>
<name>A0A9N8KUS0_CHRIL</name>
<dbReference type="EMBL" id="LR824008">
    <property type="protein sequence ID" value="CAD0196603.1"/>
    <property type="molecule type" value="Genomic_DNA"/>
</dbReference>
<dbReference type="AlphaFoldDB" id="A0A9N8KUS0"/>
<protein>
    <submittedName>
        <fullName evidence="1">Uncharacterized protein</fullName>
    </submittedName>
</protein>
<gene>
    <name evidence="1" type="ORF">CINC_LOCUS10893</name>
</gene>
<proteinExistence type="predicted"/>
<evidence type="ECO:0000313" key="1">
    <source>
        <dbReference type="EMBL" id="CAD0196603.1"/>
    </source>
</evidence>
<organism evidence="1 2">
    <name type="scientific">Chrysodeixis includens</name>
    <name type="common">Soybean looper</name>
    <name type="synonym">Pseudoplusia includens</name>
    <dbReference type="NCBI Taxonomy" id="689277"/>
    <lineage>
        <taxon>Eukaryota</taxon>
        <taxon>Metazoa</taxon>
        <taxon>Ecdysozoa</taxon>
        <taxon>Arthropoda</taxon>
        <taxon>Hexapoda</taxon>
        <taxon>Insecta</taxon>
        <taxon>Pterygota</taxon>
        <taxon>Neoptera</taxon>
        <taxon>Endopterygota</taxon>
        <taxon>Lepidoptera</taxon>
        <taxon>Glossata</taxon>
        <taxon>Ditrysia</taxon>
        <taxon>Noctuoidea</taxon>
        <taxon>Noctuidae</taxon>
        <taxon>Plusiinae</taxon>
        <taxon>Chrysodeixis</taxon>
    </lineage>
</organism>
<accession>A0A9N8KUS0</accession>